<dbReference type="GO" id="GO:0003677">
    <property type="term" value="F:DNA binding"/>
    <property type="evidence" value="ECO:0007669"/>
    <property type="project" value="UniProtKB-KW"/>
</dbReference>
<dbReference type="Pfam" id="PF03466">
    <property type="entry name" value="LysR_substrate"/>
    <property type="match status" value="1"/>
</dbReference>
<evidence type="ECO:0000313" key="7">
    <source>
        <dbReference type="Proteomes" id="UP000494261"/>
    </source>
</evidence>
<proteinExistence type="inferred from homology"/>
<dbReference type="AlphaFoldDB" id="A0A6P2RII9"/>
<dbReference type="InterPro" id="IPR005119">
    <property type="entry name" value="LysR_subst-bd"/>
</dbReference>
<evidence type="ECO:0000256" key="1">
    <source>
        <dbReference type="ARBA" id="ARBA00009437"/>
    </source>
</evidence>
<evidence type="ECO:0000259" key="5">
    <source>
        <dbReference type="PROSITE" id="PS50931"/>
    </source>
</evidence>
<dbReference type="SUPFAM" id="SSF46785">
    <property type="entry name" value="Winged helix' DNA-binding domain"/>
    <property type="match status" value="1"/>
</dbReference>
<dbReference type="Proteomes" id="UP000494261">
    <property type="component" value="Unassembled WGS sequence"/>
</dbReference>
<dbReference type="PROSITE" id="PS50931">
    <property type="entry name" value="HTH_LYSR"/>
    <property type="match status" value="1"/>
</dbReference>
<dbReference type="SUPFAM" id="SSF53850">
    <property type="entry name" value="Periplasmic binding protein-like II"/>
    <property type="match status" value="1"/>
</dbReference>
<dbReference type="InterPro" id="IPR058163">
    <property type="entry name" value="LysR-type_TF_proteobact-type"/>
</dbReference>
<dbReference type="GO" id="GO:0003700">
    <property type="term" value="F:DNA-binding transcription factor activity"/>
    <property type="evidence" value="ECO:0007669"/>
    <property type="project" value="InterPro"/>
</dbReference>
<keyword evidence="3" id="KW-0238">DNA-binding</keyword>
<gene>
    <name evidence="6" type="ORF">BLA13014_06326</name>
</gene>
<evidence type="ECO:0000256" key="2">
    <source>
        <dbReference type="ARBA" id="ARBA00023015"/>
    </source>
</evidence>
<protein>
    <submittedName>
        <fullName evidence="6">LysR family transcriptional regulator</fullName>
    </submittedName>
</protein>
<reference evidence="6 7" key="1">
    <citation type="submission" date="2019-09" db="EMBL/GenBank/DDBJ databases">
        <authorList>
            <person name="Depoorter E."/>
        </authorList>
    </citation>
    <scope>NUCLEOTIDE SEQUENCE [LARGE SCALE GENOMIC DNA]</scope>
    <source>
        <strain evidence="6">LMG 13014</strain>
    </source>
</reference>
<evidence type="ECO:0000313" key="6">
    <source>
        <dbReference type="EMBL" id="VWC32083.1"/>
    </source>
</evidence>
<dbReference type="InterPro" id="IPR036390">
    <property type="entry name" value="WH_DNA-bd_sf"/>
</dbReference>
<accession>A0A6P2RII9</accession>
<sequence>MDLIHSMRAFVRVIETGTFTRAAQTLELATGAVSRSVTELEAHLGVQLMIRSTRKLSLTEAGERFLPRAQKILAEIYSAKQDLITDHVDINGTLHIQSFASIAQHYILPAIASYRESHPKVNFELSLAQSMPDFYDGKTDMAVVAVHALPDSENFATKLGTTFSVLCASRSYVERHGEPKTPDELTNYDCLLLSIPTFAENQWLLEGPAGRVTKEVRGAVKVNIAESMTVAVREGLGIGMLPAHSVLDGLQDGSLVRILPDHVLQSKEIFAVFPSHRYMDKRTRKWLDFLKVRFQDALTADHARLQTLTGIGRQGLASRSSAFEMR</sequence>
<dbReference type="Gene3D" id="3.40.190.290">
    <property type="match status" value="1"/>
</dbReference>
<feature type="domain" description="HTH lysR-type" evidence="5">
    <location>
        <begin position="1"/>
        <end position="59"/>
    </location>
</feature>
<dbReference type="FunFam" id="1.10.10.10:FF:000001">
    <property type="entry name" value="LysR family transcriptional regulator"/>
    <property type="match status" value="1"/>
</dbReference>
<dbReference type="Pfam" id="PF00126">
    <property type="entry name" value="HTH_1"/>
    <property type="match status" value="1"/>
</dbReference>
<dbReference type="RefSeq" id="WP_175025421.1">
    <property type="nucleotide sequence ID" value="NZ_CABVQC010000059.1"/>
</dbReference>
<dbReference type="InterPro" id="IPR036388">
    <property type="entry name" value="WH-like_DNA-bd_sf"/>
</dbReference>
<evidence type="ECO:0000256" key="4">
    <source>
        <dbReference type="ARBA" id="ARBA00023163"/>
    </source>
</evidence>
<dbReference type="InterPro" id="IPR000847">
    <property type="entry name" value="LysR_HTH_N"/>
</dbReference>
<dbReference type="PANTHER" id="PTHR30537:SF5">
    <property type="entry name" value="HTH-TYPE TRANSCRIPTIONAL ACTIVATOR TTDR-RELATED"/>
    <property type="match status" value="1"/>
</dbReference>
<dbReference type="EMBL" id="CABVQC010000059">
    <property type="protein sequence ID" value="VWC32083.1"/>
    <property type="molecule type" value="Genomic_DNA"/>
</dbReference>
<evidence type="ECO:0000256" key="3">
    <source>
        <dbReference type="ARBA" id="ARBA00023125"/>
    </source>
</evidence>
<organism evidence="6 7">
    <name type="scientific">Burkholderia aenigmatica</name>
    <dbReference type="NCBI Taxonomy" id="2015348"/>
    <lineage>
        <taxon>Bacteria</taxon>
        <taxon>Pseudomonadati</taxon>
        <taxon>Pseudomonadota</taxon>
        <taxon>Betaproteobacteria</taxon>
        <taxon>Burkholderiales</taxon>
        <taxon>Burkholderiaceae</taxon>
        <taxon>Burkholderia</taxon>
        <taxon>Burkholderia cepacia complex</taxon>
    </lineage>
</organism>
<name>A0A6P2RII9_9BURK</name>
<dbReference type="PANTHER" id="PTHR30537">
    <property type="entry name" value="HTH-TYPE TRANSCRIPTIONAL REGULATOR"/>
    <property type="match status" value="1"/>
</dbReference>
<keyword evidence="4" id="KW-0804">Transcription</keyword>
<dbReference type="Gene3D" id="1.10.10.10">
    <property type="entry name" value="Winged helix-like DNA-binding domain superfamily/Winged helix DNA-binding domain"/>
    <property type="match status" value="1"/>
</dbReference>
<dbReference type="CDD" id="cd08422">
    <property type="entry name" value="PBP2_CrgA_like"/>
    <property type="match status" value="1"/>
</dbReference>
<keyword evidence="2" id="KW-0805">Transcription regulation</keyword>
<dbReference type="PRINTS" id="PR00039">
    <property type="entry name" value="HTHLYSR"/>
</dbReference>
<comment type="similarity">
    <text evidence="1">Belongs to the LysR transcriptional regulatory family.</text>
</comment>